<keyword evidence="3" id="KW-0547">Nucleotide-binding</keyword>
<proteinExistence type="inferred from homology"/>
<dbReference type="PROSITE" id="PS50893">
    <property type="entry name" value="ABC_TRANSPORTER_2"/>
    <property type="match status" value="1"/>
</dbReference>
<evidence type="ECO:0000259" key="5">
    <source>
        <dbReference type="PROSITE" id="PS50893"/>
    </source>
</evidence>
<feature type="domain" description="ABC transporter" evidence="5">
    <location>
        <begin position="36"/>
        <end position="260"/>
    </location>
</feature>
<dbReference type="PANTHER" id="PTHR46743:SF2">
    <property type="entry name" value="TEICHOIC ACIDS EXPORT ATP-BINDING PROTEIN TAGH"/>
    <property type="match status" value="1"/>
</dbReference>
<sequence>MSEESLISCENVSKRFCRDFRRSLVYGCADSVRDLVGIGSEIKSDSCLRKDEFLSVKDASFELKRGESLGLIGRNGAGKTTLLKILNGLIKPDAGKVTVRGRVGALIALGAGFNPLLTARENIMVNGAILGLSRKRIREVFDDIISFAEIEEFVDSPVRTLSSGMTVRLGFAIAAHMEPDVLLIDEVLAVGDLSFRRKCLRFVEGFRENGGAFILVTHNLNQILSSCKNAILLEKGSVVASGPSVEVVNRAIGLQFSEKSASPGQRLKTVETENKSVAIISAGLFSGDGDDPVCGREAVAQIRVRSRLDADDVTWALYIWSDDFSRRLLSLQSSDFEKVDTIRAGSSYEFRCRLPVFPLAPGRYGLRFSIHAHGELQDSVGYEDDWIWTHIRPASVSTQEVRRAAVGDLVWADCLWEEAKAMELDE</sequence>
<keyword evidence="4 6" id="KW-0067">ATP-binding</keyword>
<dbReference type="InterPro" id="IPR027417">
    <property type="entry name" value="P-loop_NTPase"/>
</dbReference>
<accession>A0A7X1AY43</accession>
<dbReference type="SMART" id="SM00382">
    <property type="entry name" value="AAA"/>
    <property type="match status" value="1"/>
</dbReference>
<keyword evidence="2" id="KW-0813">Transport</keyword>
<evidence type="ECO:0000256" key="1">
    <source>
        <dbReference type="ARBA" id="ARBA00005417"/>
    </source>
</evidence>
<keyword evidence="7" id="KW-1185">Reference proteome</keyword>
<dbReference type="EMBL" id="JACHVA010000046">
    <property type="protein sequence ID" value="MBC2601078.1"/>
    <property type="molecule type" value="Genomic_DNA"/>
</dbReference>
<evidence type="ECO:0000256" key="2">
    <source>
        <dbReference type="ARBA" id="ARBA00022448"/>
    </source>
</evidence>
<dbReference type="PANTHER" id="PTHR46743">
    <property type="entry name" value="TEICHOIC ACIDS EXPORT ATP-BINDING PROTEIN TAGH"/>
    <property type="match status" value="1"/>
</dbReference>
<dbReference type="Proteomes" id="UP000525652">
    <property type="component" value="Unassembled WGS sequence"/>
</dbReference>
<dbReference type="GO" id="GO:0016887">
    <property type="term" value="F:ATP hydrolysis activity"/>
    <property type="evidence" value="ECO:0007669"/>
    <property type="project" value="InterPro"/>
</dbReference>
<dbReference type="GO" id="GO:0140359">
    <property type="term" value="F:ABC-type transporter activity"/>
    <property type="evidence" value="ECO:0007669"/>
    <property type="project" value="InterPro"/>
</dbReference>
<dbReference type="SUPFAM" id="SSF52540">
    <property type="entry name" value="P-loop containing nucleoside triphosphate hydrolases"/>
    <property type="match status" value="1"/>
</dbReference>
<protein>
    <submittedName>
        <fullName evidence="6">ATP-binding cassette domain-containing protein</fullName>
    </submittedName>
</protein>
<dbReference type="CDD" id="cd03220">
    <property type="entry name" value="ABC_KpsT_Wzt"/>
    <property type="match status" value="1"/>
</dbReference>
<dbReference type="Gene3D" id="3.40.50.300">
    <property type="entry name" value="P-loop containing nucleotide triphosphate hydrolases"/>
    <property type="match status" value="1"/>
</dbReference>
<evidence type="ECO:0000313" key="6">
    <source>
        <dbReference type="EMBL" id="MBC2601078.1"/>
    </source>
</evidence>
<dbReference type="InterPro" id="IPR003593">
    <property type="entry name" value="AAA+_ATPase"/>
</dbReference>
<evidence type="ECO:0000256" key="4">
    <source>
        <dbReference type="ARBA" id="ARBA00022840"/>
    </source>
</evidence>
<dbReference type="InterPro" id="IPR050683">
    <property type="entry name" value="Bact_Polysacc_Export_ATP-bd"/>
</dbReference>
<organism evidence="6 7">
    <name type="scientific">Puniceicoccus vermicola</name>
    <dbReference type="NCBI Taxonomy" id="388746"/>
    <lineage>
        <taxon>Bacteria</taxon>
        <taxon>Pseudomonadati</taxon>
        <taxon>Verrucomicrobiota</taxon>
        <taxon>Opitutia</taxon>
        <taxon>Puniceicoccales</taxon>
        <taxon>Puniceicoccaceae</taxon>
        <taxon>Puniceicoccus</taxon>
    </lineage>
</organism>
<reference evidence="6 7" key="1">
    <citation type="submission" date="2020-07" db="EMBL/GenBank/DDBJ databases">
        <authorList>
            <person name="Feng X."/>
        </authorList>
    </citation>
    <scope>NUCLEOTIDE SEQUENCE [LARGE SCALE GENOMIC DNA]</scope>
    <source>
        <strain evidence="6 7">JCM14086</strain>
    </source>
</reference>
<evidence type="ECO:0000313" key="7">
    <source>
        <dbReference type="Proteomes" id="UP000525652"/>
    </source>
</evidence>
<dbReference type="AlphaFoldDB" id="A0A7X1AY43"/>
<dbReference type="RefSeq" id="WP_185691804.1">
    <property type="nucleotide sequence ID" value="NZ_JBEPNX010000001.1"/>
</dbReference>
<gene>
    <name evidence="6" type="ORF">H5P30_04710</name>
</gene>
<dbReference type="GO" id="GO:0005524">
    <property type="term" value="F:ATP binding"/>
    <property type="evidence" value="ECO:0007669"/>
    <property type="project" value="UniProtKB-KW"/>
</dbReference>
<dbReference type="InterPro" id="IPR003439">
    <property type="entry name" value="ABC_transporter-like_ATP-bd"/>
</dbReference>
<name>A0A7X1AY43_9BACT</name>
<dbReference type="InterPro" id="IPR015860">
    <property type="entry name" value="ABC_transpr_TagH-like"/>
</dbReference>
<comment type="similarity">
    <text evidence="1">Belongs to the ABC transporter superfamily.</text>
</comment>
<dbReference type="GO" id="GO:0016020">
    <property type="term" value="C:membrane"/>
    <property type="evidence" value="ECO:0007669"/>
    <property type="project" value="InterPro"/>
</dbReference>
<evidence type="ECO:0000256" key="3">
    <source>
        <dbReference type="ARBA" id="ARBA00022741"/>
    </source>
</evidence>
<comment type="caution">
    <text evidence="6">The sequence shown here is derived from an EMBL/GenBank/DDBJ whole genome shotgun (WGS) entry which is preliminary data.</text>
</comment>
<dbReference type="Pfam" id="PF00005">
    <property type="entry name" value="ABC_tran"/>
    <property type="match status" value="1"/>
</dbReference>